<evidence type="ECO:0000259" key="2">
    <source>
        <dbReference type="Pfam" id="PF00144"/>
    </source>
</evidence>
<evidence type="ECO:0000313" key="4">
    <source>
        <dbReference type="Proteomes" id="UP001501371"/>
    </source>
</evidence>
<feature type="domain" description="Beta-lactamase-related" evidence="2">
    <location>
        <begin position="19"/>
        <end position="340"/>
    </location>
</feature>
<evidence type="ECO:0000256" key="1">
    <source>
        <dbReference type="ARBA" id="ARBA00022801"/>
    </source>
</evidence>
<dbReference type="Gene3D" id="3.40.710.10">
    <property type="entry name" value="DD-peptidase/beta-lactamase superfamily"/>
    <property type="match status" value="1"/>
</dbReference>
<reference evidence="3 4" key="1">
    <citation type="journal article" date="2019" name="Int. J. Syst. Evol. Microbiol.">
        <title>The Global Catalogue of Microorganisms (GCM) 10K type strain sequencing project: providing services to taxonomists for standard genome sequencing and annotation.</title>
        <authorList>
            <consortium name="The Broad Institute Genomics Platform"/>
            <consortium name="The Broad Institute Genome Sequencing Center for Infectious Disease"/>
            <person name="Wu L."/>
            <person name="Ma J."/>
        </authorList>
    </citation>
    <scope>NUCLEOTIDE SEQUENCE [LARGE SCALE GENOMIC DNA]</scope>
    <source>
        <strain evidence="3 4">JCM 12696</strain>
    </source>
</reference>
<dbReference type="Proteomes" id="UP001501371">
    <property type="component" value="Unassembled WGS sequence"/>
</dbReference>
<dbReference type="PANTHER" id="PTHR43283:SF11">
    <property type="entry name" value="BETA-LACTAMASE-RELATED DOMAIN-CONTAINING PROTEIN"/>
    <property type="match status" value="1"/>
</dbReference>
<dbReference type="InterPro" id="IPR001466">
    <property type="entry name" value="Beta-lactam-related"/>
</dbReference>
<proteinExistence type="predicted"/>
<accession>A0ABN1V9L3</accession>
<keyword evidence="4" id="KW-1185">Reference proteome</keyword>
<dbReference type="InterPro" id="IPR012338">
    <property type="entry name" value="Beta-lactam/transpept-like"/>
</dbReference>
<sequence>MPVTPFTADDLARLRDTLNDVVTDGGTPGGVIVCGTRDGQRDVLTAGTVAPELGEDVPGKSTVYDVASLTKVVATWPLLGRALHAGLLDLNQPVRDLLPPMDGEAPSGEATVRQLIAHTAGLRASTRLDLYRGEETPLHELLCREPLEEAPGGHRYINRGYILLGLALAHVHGRPLDALAAEMWREFEMRATVYGPVGRDRTVAPTEQRIPGAPRIWGAPHDDNAGLLGGVAGHAGVFSTARDLAHFGEILLTAHRAGDGHPLGMWLRASLVPQATIEPGLDRGLSWILGAGGQVAYHHGFTGTSLYLAPTVGRYLAICTNAVYYGPARSRIAPLRALALKTISAV</sequence>
<protein>
    <recommendedName>
        <fullName evidence="2">Beta-lactamase-related domain-containing protein</fullName>
    </recommendedName>
</protein>
<name>A0ABN1V9L3_9ACTN</name>
<dbReference type="SUPFAM" id="SSF56601">
    <property type="entry name" value="beta-lactamase/transpeptidase-like"/>
    <property type="match status" value="1"/>
</dbReference>
<dbReference type="InterPro" id="IPR050789">
    <property type="entry name" value="Diverse_Enzym_Activities"/>
</dbReference>
<dbReference type="RefSeq" id="WP_344285310.1">
    <property type="nucleotide sequence ID" value="NZ_BAAAKV010000118.1"/>
</dbReference>
<comment type="caution">
    <text evidence="3">The sequence shown here is derived from an EMBL/GenBank/DDBJ whole genome shotgun (WGS) entry which is preliminary data.</text>
</comment>
<dbReference type="EMBL" id="BAAAKV010000118">
    <property type="protein sequence ID" value="GAA1201178.1"/>
    <property type="molecule type" value="Genomic_DNA"/>
</dbReference>
<dbReference type="Pfam" id="PF00144">
    <property type="entry name" value="Beta-lactamase"/>
    <property type="match status" value="1"/>
</dbReference>
<keyword evidence="1" id="KW-0378">Hydrolase</keyword>
<dbReference type="PANTHER" id="PTHR43283">
    <property type="entry name" value="BETA-LACTAMASE-RELATED"/>
    <property type="match status" value="1"/>
</dbReference>
<gene>
    <name evidence="3" type="ORF">GCM10009654_67000</name>
</gene>
<evidence type="ECO:0000313" key="3">
    <source>
        <dbReference type="EMBL" id="GAA1201178.1"/>
    </source>
</evidence>
<organism evidence="3 4">
    <name type="scientific">Streptomyces hebeiensis</name>
    <dbReference type="NCBI Taxonomy" id="229486"/>
    <lineage>
        <taxon>Bacteria</taxon>
        <taxon>Bacillati</taxon>
        <taxon>Actinomycetota</taxon>
        <taxon>Actinomycetes</taxon>
        <taxon>Kitasatosporales</taxon>
        <taxon>Streptomycetaceae</taxon>
        <taxon>Streptomyces</taxon>
    </lineage>
</organism>